<name>A0A7J5C240_9MICO</name>
<protein>
    <submittedName>
        <fullName evidence="1">Type I-E CRISPR-associated protein Cas7/Cse4/CasC</fullName>
    </submittedName>
</protein>
<keyword evidence="2" id="KW-1185">Reference proteome</keyword>
<proteinExistence type="predicted"/>
<dbReference type="EMBL" id="WBJZ01000001">
    <property type="protein sequence ID" value="KAB1662575.1"/>
    <property type="molecule type" value="Genomic_DNA"/>
</dbReference>
<organism evidence="1 2">
    <name type="scientific">Pseudoclavibacter chungangensis</name>
    <dbReference type="NCBI Taxonomy" id="587635"/>
    <lineage>
        <taxon>Bacteria</taxon>
        <taxon>Bacillati</taxon>
        <taxon>Actinomycetota</taxon>
        <taxon>Actinomycetes</taxon>
        <taxon>Micrococcales</taxon>
        <taxon>Microbacteriaceae</taxon>
        <taxon>Pseudoclavibacter</taxon>
    </lineage>
</organism>
<dbReference type="NCBIfam" id="TIGR01869">
    <property type="entry name" value="casC_Cse4"/>
    <property type="match status" value="1"/>
</dbReference>
<reference evidence="1 2" key="1">
    <citation type="submission" date="2019-09" db="EMBL/GenBank/DDBJ databases">
        <title>Phylogeny of genus Pseudoclavibacter and closely related genus.</title>
        <authorList>
            <person name="Li Y."/>
        </authorList>
    </citation>
    <scope>NUCLEOTIDE SEQUENCE [LARGE SCALE GENOMIC DNA]</scope>
    <source>
        <strain evidence="1 2">DSM 23821</strain>
    </source>
</reference>
<dbReference type="Proteomes" id="UP000467240">
    <property type="component" value="Unassembled WGS sequence"/>
</dbReference>
<dbReference type="InterPro" id="IPR010148">
    <property type="entry name" value="CRISPR-assoc_prot_CT1975"/>
</dbReference>
<sequence length="378" mass="40416">MPEKTFIDIHLIQTVPFSNLNRDDTGSPKTGTFGGVTRARVSSQAQKHAVRDTFAVQLPAEQLGTRSKRWPKIVSDRIGDLAPEIDAEVRAELAKAVLEAVGFKIPAVKAKKDEEAPEPQTQYLVFLGNRQLDRLAQAAVESHRTGEKLDKKQLKPLADTDQAVDIALFGRMLADAADLNVDAAAQVAHAVSVHAVDNEWDFFTAVDDEAPADNLGAGMMGTIEFNSSTLYRYASVNARALASSLGDTANAAQVVGAFVRAFATTLPSGKSNTFANFTLPEAIVVTVRRDQPVNFVGAFETAVVPSADGRSRAEVTATRLASYAADVEQAYGNPAVASYVVRLGEATAALDAIGERTSLPELVASLERVVGERLTEHA</sequence>
<dbReference type="Pfam" id="PF09344">
    <property type="entry name" value="Cas_CT1975"/>
    <property type="match status" value="1"/>
</dbReference>
<accession>A0A7J5C240</accession>
<dbReference type="OrthoDB" id="5291250at2"/>
<dbReference type="AlphaFoldDB" id="A0A7J5C240"/>
<gene>
    <name evidence="1" type="primary">cas7e</name>
    <name evidence="1" type="ORF">F8O01_01115</name>
</gene>
<dbReference type="RefSeq" id="WP_158039008.1">
    <property type="nucleotide sequence ID" value="NZ_JACCFV010000001.1"/>
</dbReference>
<evidence type="ECO:0000313" key="2">
    <source>
        <dbReference type="Proteomes" id="UP000467240"/>
    </source>
</evidence>
<comment type="caution">
    <text evidence="1">The sequence shown here is derived from an EMBL/GenBank/DDBJ whole genome shotgun (WGS) entry which is preliminary data.</text>
</comment>
<evidence type="ECO:0000313" key="1">
    <source>
        <dbReference type="EMBL" id="KAB1662575.1"/>
    </source>
</evidence>